<dbReference type="AlphaFoldDB" id="A0A2T3L5Q1"/>
<dbReference type="CDD" id="cd04301">
    <property type="entry name" value="NAT_SF"/>
    <property type="match status" value="1"/>
</dbReference>
<dbReference type="Gene3D" id="3.40.630.30">
    <property type="match status" value="1"/>
</dbReference>
<dbReference type="Pfam" id="PF13673">
    <property type="entry name" value="Acetyltransf_10"/>
    <property type="match status" value="1"/>
</dbReference>
<dbReference type="SUPFAM" id="SSF55729">
    <property type="entry name" value="Acyl-CoA N-acyltransferases (Nat)"/>
    <property type="match status" value="1"/>
</dbReference>
<dbReference type="PANTHER" id="PTHR43451">
    <property type="entry name" value="ACETYLTRANSFERASE (GNAT) FAMILY PROTEIN"/>
    <property type="match status" value="1"/>
</dbReference>
<dbReference type="GO" id="GO:0016747">
    <property type="term" value="F:acyltransferase activity, transferring groups other than amino-acyl groups"/>
    <property type="evidence" value="ECO:0007669"/>
    <property type="project" value="InterPro"/>
</dbReference>
<dbReference type="InterPro" id="IPR052564">
    <property type="entry name" value="N-acetyltrans/Recomb-assoc"/>
</dbReference>
<dbReference type="Proteomes" id="UP000241803">
    <property type="component" value="Unassembled WGS sequence"/>
</dbReference>
<comment type="caution">
    <text evidence="2">The sequence shown here is derived from an EMBL/GenBank/DDBJ whole genome shotgun (WGS) entry which is preliminary data.</text>
</comment>
<keyword evidence="2" id="KW-0808">Transferase</keyword>
<keyword evidence="3" id="KW-1185">Reference proteome</keyword>
<dbReference type="EMBL" id="PYOC01000007">
    <property type="protein sequence ID" value="PSV45235.1"/>
    <property type="molecule type" value="Genomic_DNA"/>
</dbReference>
<protein>
    <submittedName>
        <fullName evidence="2">GNAT family N-acetyltransferase</fullName>
    </submittedName>
</protein>
<dbReference type="InterPro" id="IPR000182">
    <property type="entry name" value="GNAT_dom"/>
</dbReference>
<dbReference type="PANTHER" id="PTHR43451:SF1">
    <property type="entry name" value="ACETYLTRANSFERASE"/>
    <property type="match status" value="1"/>
</dbReference>
<sequence length="154" mass="17916">MILIRRYVESDAIETWGIFFNTVRDINSRDYSEQQVKAWAPESFDFTLWQKKMDSINPFIAEINGVVVGYSDLQSDGFIDHFFCHYEYQGMGVGKALMTHILNCGSKKNIHRYYSEVSITAKPFYEHFGFKAVKAQNVEIRGQTLTNYIMEKIS</sequence>
<name>A0A2T3L5Q1_9GAMM</name>
<evidence type="ECO:0000313" key="3">
    <source>
        <dbReference type="Proteomes" id="UP000241803"/>
    </source>
</evidence>
<dbReference type="RefSeq" id="WP_107254760.1">
    <property type="nucleotide sequence ID" value="NZ_PYOC01000007.1"/>
</dbReference>
<proteinExistence type="predicted"/>
<accession>A0A2T3L5Q1</accession>
<evidence type="ECO:0000259" key="1">
    <source>
        <dbReference type="PROSITE" id="PS51186"/>
    </source>
</evidence>
<feature type="domain" description="N-acetyltransferase" evidence="1">
    <location>
        <begin position="2"/>
        <end position="154"/>
    </location>
</feature>
<gene>
    <name evidence="2" type="ORF">C9J47_18180</name>
</gene>
<evidence type="ECO:0000313" key="2">
    <source>
        <dbReference type="EMBL" id="PSV45235.1"/>
    </source>
</evidence>
<organism evidence="2 3">
    <name type="scientific">Photobacterium indicum</name>
    <dbReference type="NCBI Taxonomy" id="81447"/>
    <lineage>
        <taxon>Bacteria</taxon>
        <taxon>Pseudomonadati</taxon>
        <taxon>Pseudomonadota</taxon>
        <taxon>Gammaproteobacteria</taxon>
        <taxon>Vibrionales</taxon>
        <taxon>Vibrionaceae</taxon>
        <taxon>Photobacterium</taxon>
    </lineage>
</organism>
<dbReference type="PROSITE" id="PS51186">
    <property type="entry name" value="GNAT"/>
    <property type="match status" value="1"/>
</dbReference>
<reference evidence="2 3" key="1">
    <citation type="submission" date="2018-03" db="EMBL/GenBank/DDBJ databases">
        <title>Whole genome sequencing of Histamine producing bacteria.</title>
        <authorList>
            <person name="Butler K."/>
        </authorList>
    </citation>
    <scope>NUCLEOTIDE SEQUENCE [LARGE SCALE GENOMIC DNA]</scope>
    <source>
        <strain evidence="2 3">ATCC 19614</strain>
    </source>
</reference>
<dbReference type="InterPro" id="IPR016181">
    <property type="entry name" value="Acyl_CoA_acyltransferase"/>
</dbReference>